<reference evidence="1" key="2">
    <citation type="journal article" date="2015" name="Data Brief">
        <title>Shoot transcriptome of the giant reed, Arundo donax.</title>
        <authorList>
            <person name="Barrero R.A."/>
            <person name="Guerrero F.D."/>
            <person name="Moolhuijzen P."/>
            <person name="Goolsby J.A."/>
            <person name="Tidwell J."/>
            <person name="Bellgard S.E."/>
            <person name="Bellgard M.I."/>
        </authorList>
    </citation>
    <scope>NUCLEOTIDE SEQUENCE</scope>
    <source>
        <tissue evidence="1">Shoot tissue taken approximately 20 cm above the soil surface</tissue>
    </source>
</reference>
<name>A0A0A8ZZ91_ARUDO</name>
<dbReference type="EMBL" id="GBRH01253764">
    <property type="protein sequence ID" value="JAD44131.1"/>
    <property type="molecule type" value="Transcribed_RNA"/>
</dbReference>
<dbReference type="AlphaFoldDB" id="A0A0A8ZZ91"/>
<organism evidence="1">
    <name type="scientific">Arundo donax</name>
    <name type="common">Giant reed</name>
    <name type="synonym">Donax arundinaceus</name>
    <dbReference type="NCBI Taxonomy" id="35708"/>
    <lineage>
        <taxon>Eukaryota</taxon>
        <taxon>Viridiplantae</taxon>
        <taxon>Streptophyta</taxon>
        <taxon>Embryophyta</taxon>
        <taxon>Tracheophyta</taxon>
        <taxon>Spermatophyta</taxon>
        <taxon>Magnoliopsida</taxon>
        <taxon>Liliopsida</taxon>
        <taxon>Poales</taxon>
        <taxon>Poaceae</taxon>
        <taxon>PACMAD clade</taxon>
        <taxon>Arundinoideae</taxon>
        <taxon>Arundineae</taxon>
        <taxon>Arundo</taxon>
    </lineage>
</organism>
<proteinExistence type="predicted"/>
<evidence type="ECO:0000313" key="1">
    <source>
        <dbReference type="EMBL" id="JAD44131.1"/>
    </source>
</evidence>
<sequence length="16" mass="1805">MYGDGEIFFFVAKPSP</sequence>
<protein>
    <submittedName>
        <fullName evidence="1">Uncharacterized protein</fullName>
    </submittedName>
</protein>
<reference evidence="1" key="1">
    <citation type="submission" date="2014-09" db="EMBL/GenBank/DDBJ databases">
        <authorList>
            <person name="Magalhaes I.L.F."/>
            <person name="Oliveira U."/>
            <person name="Santos F.R."/>
            <person name="Vidigal T.H.D.A."/>
            <person name="Brescovit A.D."/>
            <person name="Santos A.J."/>
        </authorList>
    </citation>
    <scope>NUCLEOTIDE SEQUENCE</scope>
    <source>
        <tissue evidence="1">Shoot tissue taken approximately 20 cm above the soil surface</tissue>
    </source>
</reference>
<accession>A0A0A8ZZ91</accession>